<dbReference type="InterPro" id="IPR005178">
    <property type="entry name" value="Ostalpha/TMEM184C"/>
</dbReference>
<proteinExistence type="predicted"/>
<keyword evidence="3 5" id="KW-1133">Transmembrane helix</keyword>
<evidence type="ECO:0000256" key="4">
    <source>
        <dbReference type="ARBA" id="ARBA00023136"/>
    </source>
</evidence>
<evidence type="ECO:0000313" key="7">
    <source>
        <dbReference type="Proteomes" id="UP000268014"/>
    </source>
</evidence>
<feature type="transmembrane region" description="Helical" evidence="5">
    <location>
        <begin position="64"/>
        <end position="84"/>
    </location>
</feature>
<reference evidence="6 7" key="2">
    <citation type="submission" date="2018-11" db="EMBL/GenBank/DDBJ databases">
        <authorList>
            <consortium name="Pathogen Informatics"/>
        </authorList>
    </citation>
    <scope>NUCLEOTIDE SEQUENCE [LARGE SCALE GENOMIC DNA]</scope>
    <source>
        <strain evidence="6 7">MHpl1</strain>
    </source>
</reference>
<keyword evidence="4 5" id="KW-0472">Membrane</keyword>
<evidence type="ECO:0000256" key="3">
    <source>
        <dbReference type="ARBA" id="ARBA00022989"/>
    </source>
</evidence>
<accession>A0A158QRU0</accession>
<evidence type="ECO:0000256" key="5">
    <source>
        <dbReference type="SAM" id="Phobius"/>
    </source>
</evidence>
<protein>
    <submittedName>
        <fullName evidence="8">Organic solute transporter subunit alpha</fullName>
    </submittedName>
</protein>
<organism evidence="8">
    <name type="scientific">Haemonchus placei</name>
    <name type="common">Barber's pole worm</name>
    <dbReference type="NCBI Taxonomy" id="6290"/>
    <lineage>
        <taxon>Eukaryota</taxon>
        <taxon>Metazoa</taxon>
        <taxon>Ecdysozoa</taxon>
        <taxon>Nematoda</taxon>
        <taxon>Chromadorea</taxon>
        <taxon>Rhabditida</taxon>
        <taxon>Rhabditina</taxon>
        <taxon>Rhabditomorpha</taxon>
        <taxon>Strongyloidea</taxon>
        <taxon>Trichostrongylidae</taxon>
        <taxon>Haemonchus</taxon>
    </lineage>
</organism>
<gene>
    <name evidence="6" type="ORF">HPLM_LOCUS18168</name>
</gene>
<name>A0A158QRU0_HAEPC</name>
<dbReference type="GO" id="GO:0016020">
    <property type="term" value="C:membrane"/>
    <property type="evidence" value="ECO:0007669"/>
    <property type="project" value="UniProtKB-SubCell"/>
</dbReference>
<keyword evidence="7" id="KW-1185">Reference proteome</keyword>
<dbReference type="Proteomes" id="UP000268014">
    <property type="component" value="Unassembled WGS sequence"/>
</dbReference>
<evidence type="ECO:0000313" key="6">
    <source>
        <dbReference type="EMBL" id="VDO69397.1"/>
    </source>
</evidence>
<evidence type="ECO:0000256" key="2">
    <source>
        <dbReference type="ARBA" id="ARBA00022692"/>
    </source>
</evidence>
<dbReference type="STRING" id="6290.A0A158QRU0"/>
<dbReference type="PANTHER" id="PTHR23423">
    <property type="entry name" value="ORGANIC SOLUTE TRANSPORTER-RELATED"/>
    <property type="match status" value="1"/>
</dbReference>
<dbReference type="WBParaSite" id="HPLM_0001817601-mRNA-1">
    <property type="protein sequence ID" value="HPLM_0001817601-mRNA-1"/>
    <property type="gene ID" value="HPLM_0001817601"/>
</dbReference>
<dbReference type="EMBL" id="UZAF01020385">
    <property type="protein sequence ID" value="VDO69397.1"/>
    <property type="molecule type" value="Genomic_DNA"/>
</dbReference>
<dbReference type="OrthoDB" id="5843646at2759"/>
<reference evidence="8" key="1">
    <citation type="submission" date="2016-04" db="UniProtKB">
        <authorList>
            <consortium name="WormBaseParasite"/>
        </authorList>
    </citation>
    <scope>IDENTIFICATION</scope>
</reference>
<dbReference type="Pfam" id="PF03619">
    <property type="entry name" value="Solute_trans_a"/>
    <property type="match status" value="1"/>
</dbReference>
<keyword evidence="2 5" id="KW-0812">Transmembrane</keyword>
<sequence length="194" mass="21813">MSTLNCSEPFPIPDMYTMYENFTDTQFLLFSIAGALNIAVVVVGILHILNIWKYISDEKIRSKLYILALMFPIIASLAFVSMISPRSGSIFSSIGVLYILFCVYTVTSLCSLSIFRFIYGSREQLSTVLNNHEATLSFQVPPCCCCMVCLPKAIPSERNLKIVECLTLQGPIIRAFIVILNCHFLAEEREESEV</sequence>
<dbReference type="AlphaFoldDB" id="A0A158QRU0"/>
<evidence type="ECO:0000256" key="1">
    <source>
        <dbReference type="ARBA" id="ARBA00004141"/>
    </source>
</evidence>
<feature type="transmembrane region" description="Helical" evidence="5">
    <location>
        <begin position="90"/>
        <end position="115"/>
    </location>
</feature>
<evidence type="ECO:0000313" key="8">
    <source>
        <dbReference type="WBParaSite" id="HPLM_0001817601-mRNA-1"/>
    </source>
</evidence>
<dbReference type="OMA" id="LAATHWF"/>
<feature type="transmembrane region" description="Helical" evidence="5">
    <location>
        <begin position="27"/>
        <end position="52"/>
    </location>
</feature>
<comment type="subcellular location">
    <subcellularLocation>
        <location evidence="1">Membrane</location>
        <topology evidence="1">Multi-pass membrane protein</topology>
    </subcellularLocation>
</comment>